<dbReference type="RefSeq" id="WP_023786616.1">
    <property type="nucleotide sequence ID" value="NC_022997.1"/>
</dbReference>
<evidence type="ECO:0000256" key="6">
    <source>
        <dbReference type="ARBA" id="ARBA00023136"/>
    </source>
</evidence>
<dbReference type="HOGENOM" id="CLU_500410_0_0_5"/>
<dbReference type="GO" id="GO:0005886">
    <property type="term" value="C:plasma membrane"/>
    <property type="evidence" value="ECO:0007669"/>
    <property type="project" value="UniProtKB-SubCell"/>
</dbReference>
<dbReference type="PATRIC" id="fig|1029756.8.peg.1275"/>
<evidence type="ECO:0000256" key="4">
    <source>
        <dbReference type="ARBA" id="ARBA00022692"/>
    </source>
</evidence>
<name>V5SB31_9HYPH</name>
<dbReference type="Pfam" id="PF02534">
    <property type="entry name" value="T4SS-DNA_transf"/>
    <property type="match status" value="1"/>
</dbReference>
<dbReference type="AlphaFoldDB" id="V5SB31"/>
<gene>
    <name evidence="7" type="ORF">W911_06095</name>
</gene>
<dbReference type="SUPFAM" id="SSF52540">
    <property type="entry name" value="P-loop containing nucleoside triphosphate hydrolases"/>
    <property type="match status" value="1"/>
</dbReference>
<evidence type="ECO:0008006" key="9">
    <source>
        <dbReference type="Google" id="ProtNLM"/>
    </source>
</evidence>
<organism evidence="7 8">
    <name type="scientific">Hyphomicrobium nitrativorans NL23</name>
    <dbReference type="NCBI Taxonomy" id="1029756"/>
    <lineage>
        <taxon>Bacteria</taxon>
        <taxon>Pseudomonadati</taxon>
        <taxon>Pseudomonadota</taxon>
        <taxon>Alphaproteobacteria</taxon>
        <taxon>Hyphomicrobiales</taxon>
        <taxon>Hyphomicrobiaceae</taxon>
        <taxon>Hyphomicrobium</taxon>
    </lineage>
</organism>
<accession>V5SB31</accession>
<sequence length="538" mass="60090">MNGPDFNEHFRFGSAGWADEHQMRAAGLFDMPGLPIGFLGHRTLRLEGDAPLITFGGAGTGKLTTVIGHILCTARDRSIIVLDPRGEIAATFAPALMHHGFKVHRWNPYGLHGLTQDRCNPLAVIDPDSSKFHADCKLAAQALVSVTSKSDGKYFEQRGSGWVEALIKFDAEMMGGTSLPALMRIVNLIESGSAHWPDLIEAMTQSAFEDVRRTAGEMLAKQQDSPREFGSIMGEIYASLSFLDDPALRASVEESDFSLEEVCGSGRPSVIFLMIPAEYLRQCAPALRLFLTSVMLYKTRRPGSKRLLMIIDEVAQLGAFPTLQLLYTYGRGIGIQTWTFWQDVGQIAHNFGPTGVDTFLGSSQMRQFLGARDLQTARLISNMLGTETLEYDDTRQQEEAQRQKRMAMQRALAGEDLMTTAMEAAHFSKAAQMRSKQQRKLMTENEVLGLGGDQHILFISGREPLAIRADRYPYFTRREFAGLYLPNPFHPPGERVQVAGRFGSKWLRVMREPAPKEFESFAQYRNGDWAYVEGYRPT</sequence>
<keyword evidence="4" id="KW-0812">Transmembrane</keyword>
<comment type="similarity">
    <text evidence="2">Belongs to the VirD4/TraG family.</text>
</comment>
<dbReference type="PANTHER" id="PTHR37937:SF1">
    <property type="entry name" value="CONJUGATIVE TRANSFER: DNA TRANSPORT"/>
    <property type="match status" value="1"/>
</dbReference>
<dbReference type="OrthoDB" id="9759295at2"/>
<evidence type="ECO:0000256" key="2">
    <source>
        <dbReference type="ARBA" id="ARBA00008806"/>
    </source>
</evidence>
<keyword evidence="3" id="KW-1003">Cell membrane</keyword>
<keyword evidence="8" id="KW-1185">Reference proteome</keyword>
<evidence type="ECO:0000313" key="8">
    <source>
        <dbReference type="Proteomes" id="UP000018542"/>
    </source>
</evidence>
<dbReference type="Proteomes" id="UP000018542">
    <property type="component" value="Chromosome"/>
</dbReference>
<proteinExistence type="inferred from homology"/>
<dbReference type="InterPro" id="IPR027417">
    <property type="entry name" value="P-loop_NTPase"/>
</dbReference>
<dbReference type="Gene3D" id="3.40.50.300">
    <property type="entry name" value="P-loop containing nucleotide triphosphate hydrolases"/>
    <property type="match status" value="1"/>
</dbReference>
<evidence type="ECO:0000256" key="3">
    <source>
        <dbReference type="ARBA" id="ARBA00022475"/>
    </source>
</evidence>
<dbReference type="STRING" id="1029756.W911_06095"/>
<dbReference type="CDD" id="cd01127">
    <property type="entry name" value="TrwB_TraG_TraD_VirD4"/>
    <property type="match status" value="1"/>
</dbReference>
<dbReference type="InterPro" id="IPR003688">
    <property type="entry name" value="TraG/VirD4"/>
</dbReference>
<keyword evidence="6" id="KW-0472">Membrane</keyword>
<evidence type="ECO:0000256" key="5">
    <source>
        <dbReference type="ARBA" id="ARBA00022989"/>
    </source>
</evidence>
<protein>
    <recommendedName>
        <fullName evidence="9">Conjugal transfer protein TraG</fullName>
    </recommendedName>
</protein>
<dbReference type="EMBL" id="CP006912">
    <property type="protein sequence ID" value="AHB48056.1"/>
    <property type="molecule type" value="Genomic_DNA"/>
</dbReference>
<dbReference type="InterPro" id="IPR051539">
    <property type="entry name" value="T4SS-coupling_protein"/>
</dbReference>
<keyword evidence="5" id="KW-1133">Transmembrane helix</keyword>
<reference evidence="7 8" key="1">
    <citation type="journal article" date="2014" name="Genome Announc.">
        <title>Complete Genome Sequence of Hyphomicrobium nitrativorans Strain NL23, a Denitrifying Bacterium Isolated from Biofilm of a Methanol-Fed Denitrification System Treating Seawater at the Montreal Biodome.</title>
        <authorList>
            <person name="Martineau C."/>
            <person name="Villeneuve C."/>
            <person name="Mauffrey F."/>
            <person name="Villemur R."/>
        </authorList>
    </citation>
    <scope>NUCLEOTIDE SEQUENCE [LARGE SCALE GENOMIC DNA]</scope>
    <source>
        <strain evidence="7">NL23</strain>
    </source>
</reference>
<evidence type="ECO:0000313" key="7">
    <source>
        <dbReference type="EMBL" id="AHB48056.1"/>
    </source>
</evidence>
<dbReference type="PANTHER" id="PTHR37937">
    <property type="entry name" value="CONJUGATIVE TRANSFER: DNA TRANSPORT"/>
    <property type="match status" value="1"/>
</dbReference>
<comment type="subcellular location">
    <subcellularLocation>
        <location evidence="1">Cell membrane</location>
        <topology evidence="1">Multi-pass membrane protein</topology>
    </subcellularLocation>
</comment>
<evidence type="ECO:0000256" key="1">
    <source>
        <dbReference type="ARBA" id="ARBA00004651"/>
    </source>
</evidence>
<dbReference type="KEGG" id="hni:W911_06095"/>